<name>A0AC35EY55_9BILA</name>
<organism evidence="1 2">
    <name type="scientific">Panagrolaimus sp. PS1159</name>
    <dbReference type="NCBI Taxonomy" id="55785"/>
    <lineage>
        <taxon>Eukaryota</taxon>
        <taxon>Metazoa</taxon>
        <taxon>Ecdysozoa</taxon>
        <taxon>Nematoda</taxon>
        <taxon>Chromadorea</taxon>
        <taxon>Rhabditida</taxon>
        <taxon>Tylenchina</taxon>
        <taxon>Panagrolaimomorpha</taxon>
        <taxon>Panagrolaimoidea</taxon>
        <taxon>Panagrolaimidae</taxon>
        <taxon>Panagrolaimus</taxon>
    </lineage>
</organism>
<evidence type="ECO:0000313" key="2">
    <source>
        <dbReference type="WBParaSite" id="PS1159_v2.g11851.t1"/>
    </source>
</evidence>
<dbReference type="WBParaSite" id="PS1159_v2.g11851.t1">
    <property type="protein sequence ID" value="PS1159_v2.g11851.t1"/>
    <property type="gene ID" value="PS1159_v2.g11851"/>
</dbReference>
<sequence length="509" mass="55513">MTPESSKPDLNRSLQTSPTPSKIIEINPPFLKGNGKYSSRVKDKQPPPPENKDVEKSCENSPKELSFFDKFSTLSAKEFAMIGLLALGNLCSTTAFSCIAPFYPDEAKQKGLDVIEVGIVFGAFDLVMIITSPLFGKYMHIFGAKKMFSLGQFFAGITSIAFGFLDLLPNGPIFFWASLLVRCAQAIGDTAIVTSALVICAKSFPGQMSFIVGIMETFVGLGYTIGPFFGGVFYELGGFKLPFIVLGLILVFATVAGLFLINDFSEKEEDDENDEKRMRDILKIPVIWIMIFAVILCATSFTFVDPTLSDHLSEFHLSTTVIGLLFLLCGGLYSITAPIWGILIDRWRCFIGLLFLLCGGLYSITAPIWGILIDRWRCCNALLIFGAVLTIISMLMIGPTPILKVEKNLIIVGTALAILGIGSGALYIPTFQNCLDAVKKHGFDDSSRTYGAVSGIFQSAFALGSFIGPALGGYGVKYIGFEWSATIIAFVNFLFVLLLLTMAAISRKF</sequence>
<evidence type="ECO:0000313" key="1">
    <source>
        <dbReference type="Proteomes" id="UP000887580"/>
    </source>
</evidence>
<protein>
    <submittedName>
        <fullName evidence="2">Major facilitator superfamily (MFS) profile domain-containing protein</fullName>
    </submittedName>
</protein>
<dbReference type="Proteomes" id="UP000887580">
    <property type="component" value="Unplaced"/>
</dbReference>
<proteinExistence type="predicted"/>
<reference evidence="2" key="1">
    <citation type="submission" date="2022-11" db="UniProtKB">
        <authorList>
            <consortium name="WormBaseParasite"/>
        </authorList>
    </citation>
    <scope>IDENTIFICATION</scope>
</reference>
<accession>A0AC35EY55</accession>